<evidence type="ECO:0000313" key="2">
    <source>
        <dbReference type="Proteomes" id="UP000285757"/>
    </source>
</evidence>
<dbReference type="PROSITE" id="PS51257">
    <property type="entry name" value="PROKAR_LIPOPROTEIN"/>
    <property type="match status" value="1"/>
</dbReference>
<evidence type="ECO:0008006" key="3">
    <source>
        <dbReference type="Google" id="ProtNLM"/>
    </source>
</evidence>
<accession>A0A423LVF5</accession>
<organism evidence="1 2">
    <name type="scientific">Pseudomonas fluorescens</name>
    <dbReference type="NCBI Taxonomy" id="294"/>
    <lineage>
        <taxon>Bacteria</taxon>
        <taxon>Pseudomonadati</taxon>
        <taxon>Pseudomonadota</taxon>
        <taxon>Gammaproteobacteria</taxon>
        <taxon>Pseudomonadales</taxon>
        <taxon>Pseudomonadaceae</taxon>
        <taxon>Pseudomonas</taxon>
    </lineage>
</organism>
<sequence length="212" mass="22724">MNLNRLYALAFVYSLTACTTAPEQSVVLINALKAEGGEQAPVDDVEFRRLFEEKLNQALEFCTPILSGMEKESTDGARKAFWLSMGGLLAGSVVAPGLTAANASANAGWIGAFSGFGGAAGFAGKNYESLGLNGRGQASQRNDIVERFRINITTALDVQQDKQTRLNALYGAKVECVMYKAFTPQLSVENEAHKNDSAVGGILEPLQPPFRI</sequence>
<dbReference type="Proteomes" id="UP000285757">
    <property type="component" value="Unassembled WGS sequence"/>
</dbReference>
<dbReference type="RefSeq" id="WP_123528850.1">
    <property type="nucleotide sequence ID" value="NZ_MOBU01000001.1"/>
</dbReference>
<evidence type="ECO:0000313" key="1">
    <source>
        <dbReference type="EMBL" id="RON72298.1"/>
    </source>
</evidence>
<proteinExistence type="predicted"/>
<protein>
    <recommendedName>
        <fullName evidence="3">Lipoprotein</fullName>
    </recommendedName>
</protein>
<comment type="caution">
    <text evidence="1">The sequence shown here is derived from an EMBL/GenBank/DDBJ whole genome shotgun (WGS) entry which is preliminary data.</text>
</comment>
<dbReference type="EMBL" id="MOBU01000001">
    <property type="protein sequence ID" value="RON72298.1"/>
    <property type="molecule type" value="Genomic_DNA"/>
</dbReference>
<name>A0A423LVF5_PSEFL</name>
<gene>
    <name evidence="1" type="ORF">BK671_00130</name>
</gene>
<reference evidence="1 2" key="1">
    <citation type="submission" date="2016-10" db="EMBL/GenBank/DDBJ databases">
        <title>Comparative genome analysis of multiple Pseudomonas spp. focuses on biocontrol and plant growth promoting traits.</title>
        <authorList>
            <person name="Tao X.-Y."/>
            <person name="Taylor C.G."/>
        </authorList>
    </citation>
    <scope>NUCLEOTIDE SEQUENCE [LARGE SCALE GENOMIC DNA]</scope>
    <source>
        <strain evidence="1 2">24D3</strain>
    </source>
</reference>
<dbReference type="AlphaFoldDB" id="A0A423LVF5"/>